<dbReference type="PANTHER" id="PTHR11680:SF35">
    <property type="entry name" value="SERINE HYDROXYMETHYLTRANSFERASE 1"/>
    <property type="match status" value="1"/>
</dbReference>
<feature type="non-terminal residue" evidence="7">
    <location>
        <position position="1"/>
    </location>
</feature>
<proteinExistence type="inferred from homology"/>
<evidence type="ECO:0000256" key="1">
    <source>
        <dbReference type="ARBA" id="ARBA00001933"/>
    </source>
</evidence>
<evidence type="ECO:0000313" key="7">
    <source>
        <dbReference type="EMBL" id="GAG50283.1"/>
    </source>
</evidence>
<dbReference type="InterPro" id="IPR015422">
    <property type="entry name" value="PyrdxlP-dep_Trfase_small"/>
</dbReference>
<name>X0YP91_9ZZZZ</name>
<dbReference type="GO" id="GO:0046653">
    <property type="term" value="P:tetrahydrofolate metabolic process"/>
    <property type="evidence" value="ECO:0007669"/>
    <property type="project" value="TreeGrafter"/>
</dbReference>
<feature type="non-terminal residue" evidence="7">
    <location>
        <position position="238"/>
    </location>
</feature>
<evidence type="ECO:0000256" key="4">
    <source>
        <dbReference type="ARBA" id="ARBA00022679"/>
    </source>
</evidence>
<dbReference type="Gene3D" id="3.90.1150.10">
    <property type="entry name" value="Aspartate Aminotransferase, domain 1"/>
    <property type="match status" value="1"/>
</dbReference>
<dbReference type="PANTHER" id="PTHR11680">
    <property type="entry name" value="SERINE HYDROXYMETHYLTRANSFERASE"/>
    <property type="match status" value="1"/>
</dbReference>
<protein>
    <recommendedName>
        <fullName evidence="6">Serine hydroxymethyltransferase-like domain-containing protein</fullName>
    </recommendedName>
</protein>
<keyword evidence="4" id="KW-0808">Transferase</keyword>
<dbReference type="NCBIfam" id="NF000586">
    <property type="entry name" value="PRK00011.1"/>
    <property type="match status" value="1"/>
</dbReference>
<evidence type="ECO:0000256" key="3">
    <source>
        <dbReference type="ARBA" id="ARBA00022563"/>
    </source>
</evidence>
<dbReference type="AlphaFoldDB" id="X0YP91"/>
<accession>X0YP91</accession>
<evidence type="ECO:0000256" key="2">
    <source>
        <dbReference type="ARBA" id="ARBA00006376"/>
    </source>
</evidence>
<feature type="domain" description="Serine hydroxymethyltransferase-like" evidence="6">
    <location>
        <begin position="1"/>
        <end position="233"/>
    </location>
</feature>
<evidence type="ECO:0000256" key="5">
    <source>
        <dbReference type="ARBA" id="ARBA00022898"/>
    </source>
</evidence>
<dbReference type="Pfam" id="PF00464">
    <property type="entry name" value="SHMT"/>
    <property type="match status" value="1"/>
</dbReference>
<dbReference type="Gene3D" id="3.40.640.10">
    <property type="entry name" value="Type I PLP-dependent aspartate aminotransferase-like (Major domain)"/>
    <property type="match status" value="1"/>
</dbReference>
<dbReference type="EMBL" id="BARS01050648">
    <property type="protein sequence ID" value="GAG50283.1"/>
    <property type="molecule type" value="Genomic_DNA"/>
</dbReference>
<dbReference type="PROSITE" id="PS00096">
    <property type="entry name" value="SHMT"/>
    <property type="match status" value="1"/>
</dbReference>
<dbReference type="GO" id="GO:0006730">
    <property type="term" value="P:one-carbon metabolic process"/>
    <property type="evidence" value="ECO:0007669"/>
    <property type="project" value="UniProtKB-KW"/>
</dbReference>
<keyword evidence="3" id="KW-0554">One-carbon metabolism</keyword>
<dbReference type="InterPro" id="IPR049943">
    <property type="entry name" value="Ser_HO-MeTrfase-like"/>
</dbReference>
<keyword evidence="5" id="KW-0663">Pyridoxal phosphate</keyword>
<gene>
    <name evidence="7" type="ORF">S01H1_75569</name>
</gene>
<dbReference type="InterPro" id="IPR015424">
    <property type="entry name" value="PyrdxlP-dep_Trfase"/>
</dbReference>
<sequence>LAQGGHLTHGLGVNFSGKLYRFVHYGVDRETELLDYDGMAALAREHKPKVIVVGATAYPRIIDFARCREIADEVGAYLLADIAHIAGLVATGLHPSPVPHAQVITSTTHKTLRGPRGAFILCQADLAQKIDRAVFPGTQGGPHMHSIAAKAVCFGEALRPKFGEYQRRIVENARVLAEALQGHGLRIVSGGTDNHLLLVDVGVKGITGRDVQLALEAVGITVNKNTIPYDERPPTVCS</sequence>
<dbReference type="InterPro" id="IPR019798">
    <property type="entry name" value="Ser_HO-MeTrfase_PLP_BS"/>
</dbReference>
<comment type="caution">
    <text evidence="7">The sequence shown here is derived from an EMBL/GenBank/DDBJ whole genome shotgun (WGS) entry which is preliminary data.</text>
</comment>
<dbReference type="SUPFAM" id="SSF53383">
    <property type="entry name" value="PLP-dependent transferases"/>
    <property type="match status" value="1"/>
</dbReference>
<comment type="cofactor">
    <cofactor evidence="1">
        <name>pyridoxal 5'-phosphate</name>
        <dbReference type="ChEBI" id="CHEBI:597326"/>
    </cofactor>
</comment>
<dbReference type="GO" id="GO:0019264">
    <property type="term" value="P:glycine biosynthetic process from serine"/>
    <property type="evidence" value="ECO:0007669"/>
    <property type="project" value="TreeGrafter"/>
</dbReference>
<dbReference type="GO" id="GO:0004372">
    <property type="term" value="F:glycine hydroxymethyltransferase activity"/>
    <property type="evidence" value="ECO:0007669"/>
    <property type="project" value="TreeGrafter"/>
</dbReference>
<evidence type="ECO:0000259" key="6">
    <source>
        <dbReference type="Pfam" id="PF00464"/>
    </source>
</evidence>
<dbReference type="GO" id="GO:0030170">
    <property type="term" value="F:pyridoxal phosphate binding"/>
    <property type="evidence" value="ECO:0007669"/>
    <property type="project" value="InterPro"/>
</dbReference>
<reference evidence="7" key="1">
    <citation type="journal article" date="2014" name="Front. Microbiol.">
        <title>High frequency of phylogenetically diverse reductive dehalogenase-homologous genes in deep subseafloor sedimentary metagenomes.</title>
        <authorList>
            <person name="Kawai M."/>
            <person name="Futagami T."/>
            <person name="Toyoda A."/>
            <person name="Takaki Y."/>
            <person name="Nishi S."/>
            <person name="Hori S."/>
            <person name="Arai W."/>
            <person name="Tsubouchi T."/>
            <person name="Morono Y."/>
            <person name="Uchiyama I."/>
            <person name="Ito T."/>
            <person name="Fujiyama A."/>
            <person name="Inagaki F."/>
            <person name="Takami H."/>
        </authorList>
    </citation>
    <scope>NUCLEOTIDE SEQUENCE</scope>
    <source>
        <strain evidence="7">Expedition CK06-06</strain>
    </source>
</reference>
<organism evidence="7">
    <name type="scientific">marine sediment metagenome</name>
    <dbReference type="NCBI Taxonomy" id="412755"/>
    <lineage>
        <taxon>unclassified sequences</taxon>
        <taxon>metagenomes</taxon>
        <taxon>ecological metagenomes</taxon>
    </lineage>
</organism>
<comment type="similarity">
    <text evidence="2">Belongs to the SHMT family.</text>
</comment>
<dbReference type="InterPro" id="IPR015421">
    <property type="entry name" value="PyrdxlP-dep_Trfase_major"/>
</dbReference>
<dbReference type="GO" id="GO:0005829">
    <property type="term" value="C:cytosol"/>
    <property type="evidence" value="ECO:0007669"/>
    <property type="project" value="TreeGrafter"/>
</dbReference>
<dbReference type="InterPro" id="IPR039429">
    <property type="entry name" value="SHMT-like_dom"/>
</dbReference>